<dbReference type="InterPro" id="IPR016181">
    <property type="entry name" value="Acyl_CoA_acyltransferase"/>
</dbReference>
<dbReference type="GO" id="GO:0008080">
    <property type="term" value="F:N-acetyltransferase activity"/>
    <property type="evidence" value="ECO:0007669"/>
    <property type="project" value="UniProtKB-ARBA"/>
</dbReference>
<dbReference type="SUPFAM" id="SSF55729">
    <property type="entry name" value="Acyl-CoA N-acyltransferases (Nat)"/>
    <property type="match status" value="1"/>
</dbReference>
<sequence>MTTTAPPTSSTSPTNPTPGDVTIRRAGVQDAGTVLALMHELAEHEDSAGAVRCTEDDWRRMLANRSVLVLLAHLDDHPVGYVSGVRQLNLWIGGDLLAMDDLYVRPGARSSGVGGRLMAALAEAVTSERLVITWGAREDNEAGHRFYRRIGASLRTKVVASWSPHQYAAYLDARPTDRATR</sequence>
<dbReference type="InterPro" id="IPR000182">
    <property type="entry name" value="GNAT_dom"/>
</dbReference>
<dbReference type="CDD" id="cd04301">
    <property type="entry name" value="NAT_SF"/>
    <property type="match status" value="1"/>
</dbReference>
<dbReference type="EMBL" id="FOLB01000020">
    <property type="protein sequence ID" value="SFD00795.1"/>
    <property type="molecule type" value="Genomic_DNA"/>
</dbReference>
<organism evidence="5 6">
    <name type="scientific">Nocardioides terrae</name>
    <dbReference type="NCBI Taxonomy" id="574651"/>
    <lineage>
        <taxon>Bacteria</taxon>
        <taxon>Bacillati</taxon>
        <taxon>Actinomycetota</taxon>
        <taxon>Actinomycetes</taxon>
        <taxon>Propionibacteriales</taxon>
        <taxon>Nocardioidaceae</taxon>
        <taxon>Nocardioides</taxon>
    </lineage>
</organism>
<gene>
    <name evidence="5" type="ORF">SAMN04487968_12025</name>
</gene>
<dbReference type="Gene3D" id="3.40.630.30">
    <property type="match status" value="1"/>
</dbReference>
<dbReference type="InterPro" id="IPR051016">
    <property type="entry name" value="Diverse_Substrate_AcTransf"/>
</dbReference>
<dbReference type="GO" id="GO:0005840">
    <property type="term" value="C:ribosome"/>
    <property type="evidence" value="ECO:0007669"/>
    <property type="project" value="UniProtKB-KW"/>
</dbReference>
<keyword evidence="5" id="KW-0687">Ribonucleoprotein</keyword>
<evidence type="ECO:0000256" key="2">
    <source>
        <dbReference type="ARBA" id="ARBA00023315"/>
    </source>
</evidence>
<dbReference type="PANTHER" id="PTHR10545">
    <property type="entry name" value="DIAMINE N-ACETYLTRANSFERASE"/>
    <property type="match status" value="1"/>
</dbReference>
<accession>A0A1I1NTP1</accession>
<dbReference type="RefSeq" id="WP_091126559.1">
    <property type="nucleotide sequence ID" value="NZ_FOLB01000020.1"/>
</dbReference>
<dbReference type="Proteomes" id="UP000198832">
    <property type="component" value="Unassembled WGS sequence"/>
</dbReference>
<evidence type="ECO:0000256" key="1">
    <source>
        <dbReference type="ARBA" id="ARBA00022679"/>
    </source>
</evidence>
<feature type="compositionally biased region" description="Low complexity" evidence="3">
    <location>
        <begin position="1"/>
        <end position="18"/>
    </location>
</feature>
<evidence type="ECO:0000313" key="6">
    <source>
        <dbReference type="Proteomes" id="UP000198832"/>
    </source>
</evidence>
<dbReference type="STRING" id="574651.SAMN04487968_12025"/>
<reference evidence="5 6" key="1">
    <citation type="submission" date="2016-10" db="EMBL/GenBank/DDBJ databases">
        <authorList>
            <person name="de Groot N.N."/>
        </authorList>
    </citation>
    <scope>NUCLEOTIDE SEQUENCE [LARGE SCALE GENOMIC DNA]</scope>
    <source>
        <strain evidence="5 6">CGMCC 1.7056</strain>
    </source>
</reference>
<keyword evidence="1" id="KW-0808">Transferase</keyword>
<evidence type="ECO:0000256" key="3">
    <source>
        <dbReference type="SAM" id="MobiDB-lite"/>
    </source>
</evidence>
<dbReference type="OrthoDB" id="9805924at2"/>
<protein>
    <submittedName>
        <fullName evidence="5">Ribosomal protein S18 acetylase RimI</fullName>
    </submittedName>
</protein>
<keyword evidence="2" id="KW-0012">Acyltransferase</keyword>
<dbReference type="PANTHER" id="PTHR10545:SF29">
    <property type="entry name" value="GH14572P-RELATED"/>
    <property type="match status" value="1"/>
</dbReference>
<evidence type="ECO:0000313" key="5">
    <source>
        <dbReference type="EMBL" id="SFD00795.1"/>
    </source>
</evidence>
<dbReference type="AlphaFoldDB" id="A0A1I1NTP1"/>
<feature type="domain" description="N-acetyltransferase" evidence="4">
    <location>
        <begin position="21"/>
        <end position="177"/>
    </location>
</feature>
<keyword evidence="6" id="KW-1185">Reference proteome</keyword>
<proteinExistence type="predicted"/>
<name>A0A1I1NTP1_9ACTN</name>
<evidence type="ECO:0000259" key="4">
    <source>
        <dbReference type="PROSITE" id="PS51186"/>
    </source>
</evidence>
<keyword evidence="5" id="KW-0689">Ribosomal protein</keyword>
<dbReference type="Pfam" id="PF00583">
    <property type="entry name" value="Acetyltransf_1"/>
    <property type="match status" value="1"/>
</dbReference>
<dbReference type="PROSITE" id="PS51186">
    <property type="entry name" value="GNAT"/>
    <property type="match status" value="1"/>
</dbReference>
<feature type="region of interest" description="Disordered" evidence="3">
    <location>
        <begin position="1"/>
        <end position="22"/>
    </location>
</feature>